<organism evidence="4 5">
    <name type="scientific">Piedraia hortae CBS 480.64</name>
    <dbReference type="NCBI Taxonomy" id="1314780"/>
    <lineage>
        <taxon>Eukaryota</taxon>
        <taxon>Fungi</taxon>
        <taxon>Dikarya</taxon>
        <taxon>Ascomycota</taxon>
        <taxon>Pezizomycotina</taxon>
        <taxon>Dothideomycetes</taxon>
        <taxon>Dothideomycetidae</taxon>
        <taxon>Capnodiales</taxon>
        <taxon>Piedraiaceae</taxon>
        <taxon>Piedraia</taxon>
    </lineage>
</organism>
<evidence type="ECO:0000256" key="3">
    <source>
        <dbReference type="SAM" id="SignalP"/>
    </source>
</evidence>
<gene>
    <name evidence="4" type="ORF">K470DRAFT_270742</name>
</gene>
<dbReference type="Gene3D" id="3.10.450.30">
    <property type="entry name" value="Microbial ribonucleases"/>
    <property type="match status" value="1"/>
</dbReference>
<dbReference type="GO" id="GO:0003723">
    <property type="term" value="F:RNA binding"/>
    <property type="evidence" value="ECO:0007669"/>
    <property type="project" value="InterPro"/>
</dbReference>
<feature type="chain" id="PRO_5025417865" evidence="3">
    <location>
        <begin position="19"/>
        <end position="194"/>
    </location>
</feature>
<evidence type="ECO:0000313" key="5">
    <source>
        <dbReference type="Proteomes" id="UP000799421"/>
    </source>
</evidence>
<accession>A0A6A7BYB8</accession>
<sequence length="194" mass="21805">MHILKTLLSLLFLSLVSAGPVLPLETDDWDFSVNGSWSNMTERAKRPTRYIPTIIENMDEELVQCGNTPITKEAIRAAIEWGSALNENHDGRETDVKGKSTKWPKGYGNSEKFVWINEIKECNGYRLEFPVIEGRLFGDTPDGKDSPGLYRAIFTHKRGKKNRKDGQLVSYYCGTIYHIGRAGEFAGCDVSNNA</sequence>
<evidence type="ECO:0000313" key="4">
    <source>
        <dbReference type="EMBL" id="KAF2860366.1"/>
    </source>
</evidence>
<name>A0A6A7BYB8_9PEZI</name>
<dbReference type="AlphaFoldDB" id="A0A6A7BYB8"/>
<dbReference type="InterPro" id="IPR016191">
    <property type="entry name" value="Ribonuclease/ribotoxin"/>
</dbReference>
<dbReference type="Pfam" id="PF00545">
    <property type="entry name" value="Ribonuclease"/>
    <property type="match status" value="1"/>
</dbReference>
<keyword evidence="2" id="KW-0378">Hydrolase</keyword>
<keyword evidence="5" id="KW-1185">Reference proteome</keyword>
<dbReference type="InterPro" id="IPR000026">
    <property type="entry name" value="N1-like"/>
</dbReference>
<keyword evidence="3" id="KW-0732">Signal</keyword>
<dbReference type="Proteomes" id="UP000799421">
    <property type="component" value="Unassembled WGS sequence"/>
</dbReference>
<protein>
    <submittedName>
        <fullName evidence="4">Uncharacterized protein</fullName>
    </submittedName>
</protein>
<evidence type="ECO:0000256" key="2">
    <source>
        <dbReference type="ARBA" id="ARBA00022801"/>
    </source>
</evidence>
<dbReference type="SUPFAM" id="SSF53933">
    <property type="entry name" value="Microbial ribonucleases"/>
    <property type="match status" value="1"/>
</dbReference>
<keyword evidence="1" id="KW-0540">Nuclease</keyword>
<proteinExistence type="predicted"/>
<dbReference type="GO" id="GO:0004540">
    <property type="term" value="F:RNA nuclease activity"/>
    <property type="evidence" value="ECO:0007669"/>
    <property type="project" value="InterPro"/>
</dbReference>
<dbReference type="GO" id="GO:0016787">
    <property type="term" value="F:hydrolase activity"/>
    <property type="evidence" value="ECO:0007669"/>
    <property type="project" value="UniProtKB-KW"/>
</dbReference>
<dbReference type="EMBL" id="MU005982">
    <property type="protein sequence ID" value="KAF2860366.1"/>
    <property type="molecule type" value="Genomic_DNA"/>
</dbReference>
<evidence type="ECO:0000256" key="1">
    <source>
        <dbReference type="ARBA" id="ARBA00022722"/>
    </source>
</evidence>
<feature type="signal peptide" evidence="3">
    <location>
        <begin position="1"/>
        <end position="18"/>
    </location>
</feature>
<reference evidence="4" key="1">
    <citation type="journal article" date="2020" name="Stud. Mycol.">
        <title>101 Dothideomycetes genomes: a test case for predicting lifestyles and emergence of pathogens.</title>
        <authorList>
            <person name="Haridas S."/>
            <person name="Albert R."/>
            <person name="Binder M."/>
            <person name="Bloem J."/>
            <person name="Labutti K."/>
            <person name="Salamov A."/>
            <person name="Andreopoulos B."/>
            <person name="Baker S."/>
            <person name="Barry K."/>
            <person name="Bills G."/>
            <person name="Bluhm B."/>
            <person name="Cannon C."/>
            <person name="Castanera R."/>
            <person name="Culley D."/>
            <person name="Daum C."/>
            <person name="Ezra D."/>
            <person name="Gonzalez J."/>
            <person name="Henrissat B."/>
            <person name="Kuo A."/>
            <person name="Liang C."/>
            <person name="Lipzen A."/>
            <person name="Lutzoni F."/>
            <person name="Magnuson J."/>
            <person name="Mondo S."/>
            <person name="Nolan M."/>
            <person name="Ohm R."/>
            <person name="Pangilinan J."/>
            <person name="Park H.-J."/>
            <person name="Ramirez L."/>
            <person name="Alfaro M."/>
            <person name="Sun H."/>
            <person name="Tritt A."/>
            <person name="Yoshinaga Y."/>
            <person name="Zwiers L.-H."/>
            <person name="Turgeon B."/>
            <person name="Goodwin S."/>
            <person name="Spatafora J."/>
            <person name="Crous P."/>
            <person name="Grigoriev I."/>
        </authorList>
    </citation>
    <scope>NUCLEOTIDE SEQUENCE</scope>
    <source>
        <strain evidence="4">CBS 480.64</strain>
    </source>
</reference>